<dbReference type="SUPFAM" id="SSF81665">
    <property type="entry name" value="Calcium ATPase, transmembrane domain M"/>
    <property type="match status" value="1"/>
</dbReference>
<dbReference type="GO" id="GO:0016887">
    <property type="term" value="F:ATP hydrolysis activity"/>
    <property type="evidence" value="ECO:0007669"/>
    <property type="project" value="InterPro"/>
</dbReference>
<name>A0A662DLB2_UNCAE</name>
<dbReference type="PANTHER" id="PTHR48085">
    <property type="entry name" value="CADMIUM/ZINC-TRANSPORTING ATPASE HMA2-RELATED"/>
    <property type="match status" value="1"/>
</dbReference>
<comment type="similarity">
    <text evidence="2 13">Belongs to the cation transport ATPase (P-type) (TC 3.A.3) family. Type IB subfamily.</text>
</comment>
<sequence length="634" mass="68462">MSYQQDRIKCDIWLSLIIVSSACLLIAGITLEFILRYKIPAQIMFLGVVAISGHRIIRGGLLSLMKKRIGINLLITIAAAGAFLIGHGEEGAAVMFLFFIAESLEDYAENRTRKSIASLIKTAPEMARVKENGKEKQIEVEKVKVGSIVVVRPGDKVPLDGIIISGSSSIDQAAITGESIPVFKKEGDEVFAGTINQEGYLEVKVTKPSSKTTLAKIVKLVEEAREQKSATEKFIDRFARFYTPAVILFALAVATVPILFFGLPASPWIYRALVLLVVSCPCALAISTPVSIISGITSAARHGVIIKGGGYVEEIRRAKVIAFDKTGTLTLGKPEVIEITGLNGYSPKKVLEIAASLESLSNHPIAQAIVRKAREKRIGLIAVKNFKSTAGKGIEGKIGEENYYAGNKTFFLENGINLPEEIEKLENEGKTVILVGNTQRIFGTITLMDEIKPEAAKLMKKLKKKGIRTVMLTGDNKPVARAVARKIGIDTCYAQLLPQDKVKIIDKLLKKFKHVIMVGDGVNDAPALAKACVGIAMGAAGSDTAIETADVALMQDDLSKVNYLIDLSRKTMRVVKQNVLASILVKGSFAVLTFPGIITLWLAVAVGDMGLSLGVILNALRIGRTIKKQKISPG</sequence>
<feature type="transmembrane region" description="Helical" evidence="13">
    <location>
        <begin position="12"/>
        <end position="33"/>
    </location>
</feature>
<dbReference type="GO" id="GO:0005524">
    <property type="term" value="F:ATP binding"/>
    <property type="evidence" value="ECO:0007669"/>
    <property type="project" value="UniProtKB-UniRule"/>
</dbReference>
<reference evidence="15 16" key="1">
    <citation type="submission" date="2018-06" db="EMBL/GenBank/DDBJ databases">
        <title>Extensive metabolic versatility and redundancy in microbially diverse, dynamic hydrothermal sediments.</title>
        <authorList>
            <person name="Dombrowski N."/>
            <person name="Teske A."/>
            <person name="Baker B.J."/>
        </authorList>
    </citation>
    <scope>NUCLEOTIDE SEQUENCE [LARGE SCALE GENOMIC DNA]</scope>
    <source>
        <strain evidence="15">B3_G15</strain>
    </source>
</reference>
<gene>
    <name evidence="15" type="primary">cadA</name>
    <name evidence="15" type="ORF">DRJ04_01980</name>
</gene>
<dbReference type="EC" id="3.6.3.3" evidence="15"/>
<keyword evidence="12 13" id="KW-0472">Membrane</keyword>
<evidence type="ECO:0000259" key="14">
    <source>
        <dbReference type="Pfam" id="PF00122"/>
    </source>
</evidence>
<comment type="caution">
    <text evidence="15">The sequence shown here is derived from an EMBL/GenBank/DDBJ whole genome shotgun (WGS) entry which is preliminary data.</text>
</comment>
<dbReference type="PANTHER" id="PTHR48085:SF5">
    <property type="entry name" value="CADMIUM_ZINC-TRANSPORTING ATPASE HMA4-RELATED"/>
    <property type="match status" value="1"/>
</dbReference>
<evidence type="ECO:0000256" key="10">
    <source>
        <dbReference type="ARBA" id="ARBA00022989"/>
    </source>
</evidence>
<evidence type="ECO:0000256" key="1">
    <source>
        <dbReference type="ARBA" id="ARBA00004651"/>
    </source>
</evidence>
<keyword evidence="9" id="KW-1278">Translocase</keyword>
<dbReference type="Gene3D" id="3.40.50.1000">
    <property type="entry name" value="HAD superfamily/HAD-like"/>
    <property type="match status" value="1"/>
</dbReference>
<dbReference type="GO" id="GO:0046872">
    <property type="term" value="F:metal ion binding"/>
    <property type="evidence" value="ECO:0007669"/>
    <property type="project" value="UniProtKB-KW"/>
</dbReference>
<dbReference type="SFLD" id="SFLDS00003">
    <property type="entry name" value="Haloacid_Dehalogenase"/>
    <property type="match status" value="1"/>
</dbReference>
<dbReference type="PROSITE" id="PS00154">
    <property type="entry name" value="ATPASE_E1_E2"/>
    <property type="match status" value="1"/>
</dbReference>
<keyword evidence="11" id="KW-0406">Ion transport</keyword>
<dbReference type="FunFam" id="3.40.50.1000:FF:000020">
    <property type="entry name" value="Probable cation-transporting P-type ATPase"/>
    <property type="match status" value="1"/>
</dbReference>
<evidence type="ECO:0000256" key="7">
    <source>
        <dbReference type="ARBA" id="ARBA00022741"/>
    </source>
</evidence>
<evidence type="ECO:0000256" key="9">
    <source>
        <dbReference type="ARBA" id="ARBA00022967"/>
    </source>
</evidence>
<dbReference type="InterPro" id="IPR001757">
    <property type="entry name" value="P_typ_ATPase"/>
</dbReference>
<keyword evidence="4 13" id="KW-1003">Cell membrane</keyword>
<dbReference type="SUPFAM" id="SSF81653">
    <property type="entry name" value="Calcium ATPase, transduction domain A"/>
    <property type="match status" value="1"/>
</dbReference>
<feature type="domain" description="P-type ATPase A" evidence="14">
    <location>
        <begin position="122"/>
        <end position="222"/>
    </location>
</feature>
<dbReference type="GO" id="GO:0019829">
    <property type="term" value="F:ATPase-coupled monoatomic cation transmembrane transporter activity"/>
    <property type="evidence" value="ECO:0007669"/>
    <property type="project" value="InterPro"/>
</dbReference>
<dbReference type="Proteomes" id="UP000280417">
    <property type="component" value="Unassembled WGS sequence"/>
</dbReference>
<dbReference type="GO" id="GO:0005886">
    <property type="term" value="C:plasma membrane"/>
    <property type="evidence" value="ECO:0007669"/>
    <property type="project" value="UniProtKB-SubCell"/>
</dbReference>
<evidence type="ECO:0000256" key="3">
    <source>
        <dbReference type="ARBA" id="ARBA00022448"/>
    </source>
</evidence>
<evidence type="ECO:0000256" key="13">
    <source>
        <dbReference type="RuleBase" id="RU362081"/>
    </source>
</evidence>
<dbReference type="FunFam" id="2.70.150.10:FF:000002">
    <property type="entry name" value="Copper-transporting ATPase 1, putative"/>
    <property type="match status" value="1"/>
</dbReference>
<accession>A0A662DLB2</accession>
<proteinExistence type="inferred from homology"/>
<dbReference type="NCBIfam" id="TIGR01494">
    <property type="entry name" value="ATPase_P-type"/>
    <property type="match status" value="1"/>
</dbReference>
<feature type="transmembrane region" description="Helical" evidence="13">
    <location>
        <begin position="39"/>
        <end position="57"/>
    </location>
</feature>
<feature type="transmembrane region" description="Helical" evidence="13">
    <location>
        <begin position="241"/>
        <end position="262"/>
    </location>
</feature>
<evidence type="ECO:0000256" key="8">
    <source>
        <dbReference type="ARBA" id="ARBA00022840"/>
    </source>
</evidence>
<evidence type="ECO:0000256" key="4">
    <source>
        <dbReference type="ARBA" id="ARBA00022475"/>
    </source>
</evidence>
<dbReference type="SFLD" id="SFLDF00027">
    <property type="entry name" value="p-type_atpase"/>
    <property type="match status" value="1"/>
</dbReference>
<dbReference type="InterPro" id="IPR023214">
    <property type="entry name" value="HAD_sf"/>
</dbReference>
<evidence type="ECO:0000256" key="2">
    <source>
        <dbReference type="ARBA" id="ARBA00006024"/>
    </source>
</evidence>
<evidence type="ECO:0000256" key="5">
    <source>
        <dbReference type="ARBA" id="ARBA00022692"/>
    </source>
</evidence>
<keyword evidence="7 13" id="KW-0547">Nucleotide-binding</keyword>
<dbReference type="InterPro" id="IPR008250">
    <property type="entry name" value="ATPase_P-typ_transduc_dom_A_sf"/>
</dbReference>
<feature type="transmembrane region" description="Helical" evidence="13">
    <location>
        <begin position="69"/>
        <end position="86"/>
    </location>
</feature>
<organism evidence="15 16">
    <name type="scientific">Aerophobetes bacterium</name>
    <dbReference type="NCBI Taxonomy" id="2030807"/>
    <lineage>
        <taxon>Bacteria</taxon>
        <taxon>Candidatus Aerophobota</taxon>
    </lineage>
</organism>
<dbReference type="Gene3D" id="2.70.150.10">
    <property type="entry name" value="Calcium-transporting ATPase, cytoplasmic transduction domain A"/>
    <property type="match status" value="1"/>
</dbReference>
<dbReference type="InterPro" id="IPR051014">
    <property type="entry name" value="Cation_Transport_ATPase_IB"/>
</dbReference>
<keyword evidence="8 13" id="KW-0067">ATP-binding</keyword>
<dbReference type="PRINTS" id="PR00941">
    <property type="entry name" value="CDATPASE"/>
</dbReference>
<dbReference type="InterPro" id="IPR059000">
    <property type="entry name" value="ATPase_P-type_domA"/>
</dbReference>
<dbReference type="Pfam" id="PF00122">
    <property type="entry name" value="E1-E2_ATPase"/>
    <property type="match status" value="1"/>
</dbReference>
<evidence type="ECO:0000313" key="16">
    <source>
        <dbReference type="Proteomes" id="UP000280417"/>
    </source>
</evidence>
<dbReference type="SFLD" id="SFLDG00002">
    <property type="entry name" value="C1.7:_P-type_atpase_like"/>
    <property type="match status" value="1"/>
</dbReference>
<keyword evidence="3" id="KW-0813">Transport</keyword>
<dbReference type="Pfam" id="PF00702">
    <property type="entry name" value="Hydrolase"/>
    <property type="match status" value="1"/>
</dbReference>
<evidence type="ECO:0000256" key="6">
    <source>
        <dbReference type="ARBA" id="ARBA00022723"/>
    </source>
</evidence>
<protein>
    <submittedName>
        <fullName evidence="15">Cadmium-translocating P-type ATPase</fullName>
        <ecNumber evidence="15">3.6.3.3</ecNumber>
    </submittedName>
</protein>
<dbReference type="InterPro" id="IPR036412">
    <property type="entry name" value="HAD-like_sf"/>
</dbReference>
<keyword evidence="10 13" id="KW-1133">Transmembrane helix</keyword>
<dbReference type="InterPro" id="IPR027256">
    <property type="entry name" value="P-typ_ATPase_IB"/>
</dbReference>
<keyword evidence="15" id="KW-0378">Hydrolase</keyword>
<dbReference type="NCBIfam" id="TIGR01512">
    <property type="entry name" value="ATPase-IB2_Cd"/>
    <property type="match status" value="1"/>
</dbReference>
<evidence type="ECO:0000256" key="11">
    <source>
        <dbReference type="ARBA" id="ARBA00023065"/>
    </source>
</evidence>
<feature type="transmembrane region" description="Helical" evidence="13">
    <location>
        <begin position="600"/>
        <end position="620"/>
    </location>
</feature>
<keyword evidence="6 13" id="KW-0479">Metal-binding</keyword>
<dbReference type="EMBL" id="QMQA01000034">
    <property type="protein sequence ID" value="RLE14666.1"/>
    <property type="molecule type" value="Genomic_DNA"/>
</dbReference>
<dbReference type="SUPFAM" id="SSF56784">
    <property type="entry name" value="HAD-like"/>
    <property type="match status" value="1"/>
</dbReference>
<dbReference type="InterPro" id="IPR044492">
    <property type="entry name" value="P_typ_ATPase_HD_dom"/>
</dbReference>
<dbReference type="PROSITE" id="PS51257">
    <property type="entry name" value="PROKAR_LIPOPROTEIN"/>
    <property type="match status" value="1"/>
</dbReference>
<keyword evidence="5 13" id="KW-0812">Transmembrane</keyword>
<evidence type="ECO:0000256" key="12">
    <source>
        <dbReference type="ARBA" id="ARBA00023136"/>
    </source>
</evidence>
<evidence type="ECO:0000313" key="15">
    <source>
        <dbReference type="EMBL" id="RLE14666.1"/>
    </source>
</evidence>
<dbReference type="NCBIfam" id="TIGR01525">
    <property type="entry name" value="ATPase-IB_hvy"/>
    <property type="match status" value="1"/>
</dbReference>
<dbReference type="InterPro" id="IPR018303">
    <property type="entry name" value="ATPase_P-typ_P_site"/>
</dbReference>
<dbReference type="PRINTS" id="PR00119">
    <property type="entry name" value="CATATPASE"/>
</dbReference>
<dbReference type="InterPro" id="IPR023298">
    <property type="entry name" value="ATPase_P-typ_TM_dom_sf"/>
</dbReference>
<dbReference type="AlphaFoldDB" id="A0A662DLB2"/>
<comment type="subcellular location">
    <subcellularLocation>
        <location evidence="1">Cell membrane</location>
        <topology evidence="1">Multi-pass membrane protein</topology>
    </subcellularLocation>
</comment>
<dbReference type="NCBIfam" id="TIGR01511">
    <property type="entry name" value="ATPase-IB1_Cu"/>
    <property type="match status" value="1"/>
</dbReference>
<feature type="transmembrane region" description="Helical" evidence="13">
    <location>
        <begin position="268"/>
        <end position="293"/>
    </location>
</feature>
<dbReference type="InterPro" id="IPR023299">
    <property type="entry name" value="ATPase_P-typ_cyto_dom_N"/>
</dbReference>
<dbReference type="Gene3D" id="3.40.1110.10">
    <property type="entry name" value="Calcium-transporting ATPase, cytoplasmic domain N"/>
    <property type="match status" value="1"/>
</dbReference>